<keyword evidence="20 27" id="KW-0472">Membrane</keyword>
<keyword evidence="17" id="KW-0735">Signal-anchor</keyword>
<comment type="catalytic activity">
    <reaction evidence="26">
        <text>[GlcNAc-(1-&gt;4)-Mur2Ac(oyl-L-Ala-gamma-D-Glu-L-Lys-D-Ala-D-Ala)](n)-di-trans,octa-cis-undecaprenyl diphosphate + beta-D-GlcNAc-(1-&gt;4)-Mur2Ac(oyl-L-Ala-gamma-D-Glu-L-Lys-D-Ala-D-Ala)-di-trans,octa-cis-undecaprenyl diphosphate = [GlcNAc-(1-&gt;4)-Mur2Ac(oyl-L-Ala-gamma-D-Glu-L-Lys-D-Ala-D-Ala)](n+1)-di-trans,octa-cis-undecaprenyl diphosphate + di-trans,octa-cis-undecaprenyl diphosphate + H(+)</text>
        <dbReference type="Rhea" id="RHEA:23708"/>
        <dbReference type="Rhea" id="RHEA-COMP:9602"/>
        <dbReference type="Rhea" id="RHEA-COMP:9603"/>
        <dbReference type="ChEBI" id="CHEBI:15378"/>
        <dbReference type="ChEBI" id="CHEBI:58405"/>
        <dbReference type="ChEBI" id="CHEBI:60033"/>
        <dbReference type="ChEBI" id="CHEBI:78435"/>
        <dbReference type="EC" id="2.4.99.28"/>
    </reaction>
</comment>
<evidence type="ECO:0000256" key="1">
    <source>
        <dbReference type="ARBA" id="ARBA00002624"/>
    </source>
</evidence>
<dbReference type="EC" id="3.4.16.4" evidence="6"/>
<dbReference type="InterPro" id="IPR012338">
    <property type="entry name" value="Beta-lactam/transpept-like"/>
</dbReference>
<dbReference type="PANTHER" id="PTHR32282">
    <property type="entry name" value="BINDING PROTEIN TRANSPEPTIDASE, PUTATIVE-RELATED"/>
    <property type="match status" value="1"/>
</dbReference>
<keyword evidence="19 27" id="KW-1133">Transmembrane helix</keyword>
<evidence type="ECO:0000256" key="22">
    <source>
        <dbReference type="ARBA" id="ARBA00023268"/>
    </source>
</evidence>
<dbReference type="Pfam" id="PF00912">
    <property type="entry name" value="Transgly"/>
    <property type="match status" value="1"/>
</dbReference>
<comment type="caution">
    <text evidence="31">The sequence shown here is derived from an EMBL/GenBank/DDBJ whole genome shotgun (WGS) entry which is preliminary data.</text>
</comment>
<keyword evidence="11" id="KW-0645">Protease</keyword>
<evidence type="ECO:0000256" key="6">
    <source>
        <dbReference type="ARBA" id="ARBA00012448"/>
    </source>
</evidence>
<feature type="domain" description="Penicillin-binding protein OB-like" evidence="30">
    <location>
        <begin position="316"/>
        <end position="425"/>
    </location>
</feature>
<dbReference type="PANTHER" id="PTHR32282:SF27">
    <property type="entry name" value="PENICILLIN-BINDING PROTEIN 1A"/>
    <property type="match status" value="1"/>
</dbReference>
<gene>
    <name evidence="31" type="primary">mrcA</name>
    <name evidence="31" type="ORF">VST7929_02540</name>
</gene>
<dbReference type="SUPFAM" id="SSF53955">
    <property type="entry name" value="Lysozyme-like"/>
    <property type="match status" value="1"/>
</dbReference>
<proteinExistence type="inferred from homology"/>
<evidence type="ECO:0000313" key="32">
    <source>
        <dbReference type="Proteomes" id="UP000838672"/>
    </source>
</evidence>
<protein>
    <recommendedName>
        <fullName evidence="7">Penicillin-binding protein 1A</fullName>
        <ecNumber evidence="25">2.4.99.28</ecNumber>
        <ecNumber evidence="6">3.4.16.4</ecNumber>
    </recommendedName>
</protein>
<evidence type="ECO:0000256" key="14">
    <source>
        <dbReference type="ARBA" id="ARBA00022692"/>
    </source>
</evidence>
<evidence type="ECO:0000313" key="31">
    <source>
        <dbReference type="EMBL" id="CAH0534596.1"/>
    </source>
</evidence>
<evidence type="ECO:0000256" key="24">
    <source>
        <dbReference type="ARBA" id="ARBA00034000"/>
    </source>
</evidence>
<evidence type="ECO:0000256" key="13">
    <source>
        <dbReference type="ARBA" id="ARBA00022679"/>
    </source>
</evidence>
<evidence type="ECO:0000256" key="5">
    <source>
        <dbReference type="ARBA" id="ARBA00007739"/>
    </source>
</evidence>
<evidence type="ECO:0000256" key="25">
    <source>
        <dbReference type="ARBA" id="ARBA00044770"/>
    </source>
</evidence>
<dbReference type="InterPro" id="IPR036950">
    <property type="entry name" value="PBP_transglycosylase"/>
</dbReference>
<evidence type="ECO:0000256" key="18">
    <source>
        <dbReference type="ARBA" id="ARBA00022984"/>
    </source>
</evidence>
<accession>A0ABM8ZW65</accession>
<keyword evidence="32" id="KW-1185">Reference proteome</keyword>
<keyword evidence="15" id="KW-0378">Hydrolase</keyword>
<keyword evidence="16" id="KW-0133">Cell shape</keyword>
<evidence type="ECO:0000256" key="27">
    <source>
        <dbReference type="SAM" id="Phobius"/>
    </source>
</evidence>
<reference evidence="31" key="1">
    <citation type="submission" date="2021-11" db="EMBL/GenBank/DDBJ databases">
        <authorList>
            <person name="Rodrigo-Torres L."/>
            <person name="Arahal R. D."/>
            <person name="Lucena T."/>
        </authorList>
    </citation>
    <scope>NUCLEOTIDE SEQUENCE</scope>
    <source>
        <strain evidence="31">CECT 7929</strain>
    </source>
</reference>
<keyword evidence="14 27" id="KW-0812">Transmembrane</keyword>
<comment type="similarity">
    <text evidence="5">In the N-terminal section; belongs to the glycosyltransferase 51 family.</text>
</comment>
<evidence type="ECO:0000256" key="2">
    <source>
        <dbReference type="ARBA" id="ARBA00004249"/>
    </source>
</evidence>
<dbReference type="Gene3D" id="3.40.710.10">
    <property type="entry name" value="DD-peptidase/beta-lactamase superfamily"/>
    <property type="match status" value="2"/>
</dbReference>
<evidence type="ECO:0000259" key="29">
    <source>
        <dbReference type="Pfam" id="PF00912"/>
    </source>
</evidence>
<sequence length="813" mass="89673">MKFIKRFLLFAVFCMILGLGTIFGFYLYLKPELPDVATIKDVQLQTPLQILSADGKLIAQFGDKRRNPLTLDQIPQQMIDAFIATEDSRFYDHPGIDPIGITRAALVVLKSGHAKEGASTITQQLARNYFLSSDKKLMRKIKEMYIAIHLEQLLTKQEILELYLNKIYLGQRAYGVGAAAQVYFSKQIQDLTLSEIAIIAGLPKAPSTMNPIYSIDRATTRRNVVLGRMLAEGYITQAQFDAAVAEPIVSRYHGADIELNSPYAAEMARLWAIEQYGEDVQSSGYRVFTTINSTYQEAANTATVDAVIAYDLRHGYRGAAAEAWTEEEPAWDQAKIAKYVAKQPSYGILKPAVVLSVDKKSATIQMDHNAIVEIPWDGMKWARRYVSAYSQRNPPTKASQILTAGELIYVRKYEDIWFLSQVPAVQTAFVSINPMDGGITSLVGGFNFHHNQFNRATMSVRQVGSSIKPFIYAAALDNGMTLATIVNDAPISAWDESMGVAWRPTNSPNVYDGPTRFRIGLARSKNVMAVRVLRHTGLDKTVEYLKNFGFNDKNLPKQEAIALGAGSLTPLELAQGYAVFANGGFYVKPYLIARVEDPFGKEIYQANPSRVCKSKCAKTNAEGEVINYAPRVISEKVAFLTREMLISNIWGGKGWKGTGWRAKVLNRKDIGGKTGTTNDVKDAWYAGFGPGIAAVAWVGFDDNNKELGFARDNNNIRKEKYYTAGGEGGGKTAIPIWIDFMKVALADVPKKNKIVPYGITRVRIDRATGKLSDAQDGSSILEYFISGTQPTVSVSETGSGGIYGGDSATDSIF</sequence>
<evidence type="ECO:0000256" key="16">
    <source>
        <dbReference type="ARBA" id="ARBA00022960"/>
    </source>
</evidence>
<evidence type="ECO:0000256" key="7">
    <source>
        <dbReference type="ARBA" id="ARBA00018638"/>
    </source>
</evidence>
<evidence type="ECO:0000256" key="4">
    <source>
        <dbReference type="ARBA" id="ARBA00007090"/>
    </source>
</evidence>
<dbReference type="NCBIfam" id="TIGR02074">
    <property type="entry name" value="PBP_1a_fam"/>
    <property type="match status" value="1"/>
</dbReference>
<keyword evidence="8" id="KW-1003">Cell membrane</keyword>
<dbReference type="InterPro" id="IPR050396">
    <property type="entry name" value="Glycosyltr_51/Transpeptidase"/>
</dbReference>
<evidence type="ECO:0000256" key="15">
    <source>
        <dbReference type="ARBA" id="ARBA00022801"/>
    </source>
</evidence>
<feature type="domain" description="Penicillin-binding protein transpeptidase" evidence="28">
    <location>
        <begin position="428"/>
        <end position="688"/>
    </location>
</feature>
<dbReference type="EMBL" id="CAKLDI010000001">
    <property type="protein sequence ID" value="CAH0534596.1"/>
    <property type="molecule type" value="Genomic_DNA"/>
</dbReference>
<keyword evidence="10" id="KW-0121">Carboxypeptidase</keyword>
<feature type="domain" description="Glycosyl transferase family 51" evidence="29">
    <location>
        <begin position="54"/>
        <end position="229"/>
    </location>
</feature>
<evidence type="ECO:0000259" key="28">
    <source>
        <dbReference type="Pfam" id="PF00905"/>
    </source>
</evidence>
<name>A0ABM8ZW65_9VIBR</name>
<evidence type="ECO:0000256" key="20">
    <source>
        <dbReference type="ARBA" id="ARBA00023136"/>
    </source>
</evidence>
<comment type="function">
    <text evidence="1">Cell wall formation. Synthesis of cross-linked peptidoglycan from the lipid intermediates. The enzyme has a penicillin-insensitive transglycosylase N-terminal domain (formation of linear glycan strands) and a penicillin-sensitive transpeptidase C-terminal domain (cross-linking of the peptide subunits).</text>
</comment>
<keyword evidence="12" id="KW-0328">Glycosyltransferase</keyword>
<comment type="subcellular location">
    <subcellularLocation>
        <location evidence="2">Cell inner membrane</location>
        <topology evidence="2">Single-pass type II membrane protein</topology>
    </subcellularLocation>
</comment>
<evidence type="ECO:0000259" key="30">
    <source>
        <dbReference type="Pfam" id="PF17092"/>
    </source>
</evidence>
<dbReference type="Gene3D" id="1.10.3810.10">
    <property type="entry name" value="Biosynthetic peptidoglycan transglycosylase-like"/>
    <property type="match status" value="1"/>
</dbReference>
<keyword evidence="22" id="KW-0511">Multifunctional enzyme</keyword>
<dbReference type="InterPro" id="IPR023346">
    <property type="entry name" value="Lysozyme-like_dom_sf"/>
</dbReference>
<comment type="pathway">
    <text evidence="3">Cell wall biogenesis; peptidoglycan biosynthesis.</text>
</comment>
<evidence type="ECO:0000256" key="8">
    <source>
        <dbReference type="ARBA" id="ARBA00022475"/>
    </source>
</evidence>
<keyword evidence="23" id="KW-0961">Cell wall biogenesis/degradation</keyword>
<keyword evidence="13" id="KW-0808">Transferase</keyword>
<organism evidence="31 32">
    <name type="scientific">Vibrio stylophorae</name>
    <dbReference type="NCBI Taxonomy" id="659351"/>
    <lineage>
        <taxon>Bacteria</taxon>
        <taxon>Pseudomonadati</taxon>
        <taxon>Pseudomonadota</taxon>
        <taxon>Gammaproteobacteria</taxon>
        <taxon>Vibrionales</taxon>
        <taxon>Vibrionaceae</taxon>
        <taxon>Vibrio</taxon>
    </lineage>
</organism>
<evidence type="ECO:0000256" key="10">
    <source>
        <dbReference type="ARBA" id="ARBA00022645"/>
    </source>
</evidence>
<evidence type="ECO:0000256" key="26">
    <source>
        <dbReference type="ARBA" id="ARBA00049902"/>
    </source>
</evidence>
<evidence type="ECO:0000256" key="9">
    <source>
        <dbReference type="ARBA" id="ARBA00022519"/>
    </source>
</evidence>
<comment type="similarity">
    <text evidence="4">In the C-terminal section; belongs to the transpeptidase family.</text>
</comment>
<dbReference type="SUPFAM" id="SSF56601">
    <property type="entry name" value="beta-lactamase/transpeptidase-like"/>
    <property type="match status" value="1"/>
</dbReference>
<feature type="transmembrane region" description="Helical" evidence="27">
    <location>
        <begin position="7"/>
        <end position="29"/>
    </location>
</feature>
<dbReference type="RefSeq" id="WP_237467492.1">
    <property type="nucleotide sequence ID" value="NZ_CAKLDI010000001.1"/>
</dbReference>
<comment type="catalytic activity">
    <reaction evidence="24">
        <text>Preferential cleavage: (Ac)2-L-Lys-D-Ala-|-D-Ala. Also transpeptidation of peptidyl-alanyl moieties that are N-acyl substituents of D-alanine.</text>
        <dbReference type="EC" id="3.4.16.4"/>
    </reaction>
</comment>
<evidence type="ECO:0000256" key="17">
    <source>
        <dbReference type="ARBA" id="ARBA00022968"/>
    </source>
</evidence>
<dbReference type="Proteomes" id="UP000838672">
    <property type="component" value="Unassembled WGS sequence"/>
</dbReference>
<dbReference type="InterPro" id="IPR001460">
    <property type="entry name" value="PCN-bd_Tpept"/>
</dbReference>
<keyword evidence="18" id="KW-0573">Peptidoglycan synthesis</keyword>
<evidence type="ECO:0000256" key="19">
    <source>
        <dbReference type="ARBA" id="ARBA00022989"/>
    </source>
</evidence>
<evidence type="ECO:0000256" key="23">
    <source>
        <dbReference type="ARBA" id="ARBA00023316"/>
    </source>
</evidence>
<evidence type="ECO:0000256" key="21">
    <source>
        <dbReference type="ARBA" id="ARBA00023251"/>
    </source>
</evidence>
<dbReference type="EC" id="2.4.99.28" evidence="25"/>
<dbReference type="Pfam" id="PF17092">
    <property type="entry name" value="PCB_OB"/>
    <property type="match status" value="1"/>
</dbReference>
<dbReference type="InterPro" id="IPR001264">
    <property type="entry name" value="Glyco_trans_51"/>
</dbReference>
<keyword evidence="21" id="KW-0046">Antibiotic resistance</keyword>
<evidence type="ECO:0000256" key="3">
    <source>
        <dbReference type="ARBA" id="ARBA00004752"/>
    </source>
</evidence>
<keyword evidence="9" id="KW-0997">Cell inner membrane</keyword>
<dbReference type="InterPro" id="IPR031376">
    <property type="entry name" value="PCB_OB"/>
</dbReference>
<evidence type="ECO:0000256" key="12">
    <source>
        <dbReference type="ARBA" id="ARBA00022676"/>
    </source>
</evidence>
<dbReference type="Pfam" id="PF00905">
    <property type="entry name" value="Transpeptidase"/>
    <property type="match status" value="1"/>
</dbReference>
<evidence type="ECO:0000256" key="11">
    <source>
        <dbReference type="ARBA" id="ARBA00022670"/>
    </source>
</evidence>